<name>A0A7G5GQH6_9BACT</name>
<evidence type="ECO:0000313" key="4">
    <source>
        <dbReference type="Proteomes" id="UP000515369"/>
    </source>
</evidence>
<dbReference type="RefSeq" id="WP_182458290.1">
    <property type="nucleotide sequence ID" value="NZ_CP059732.1"/>
</dbReference>
<feature type="domain" description="Lipocalin-like" evidence="2">
    <location>
        <begin position="39"/>
        <end position="146"/>
    </location>
</feature>
<dbReference type="EMBL" id="CP059732">
    <property type="protein sequence ID" value="QMW01118.1"/>
    <property type="molecule type" value="Genomic_DNA"/>
</dbReference>
<gene>
    <name evidence="3" type="ORF">H3H32_24525</name>
</gene>
<proteinExistence type="predicted"/>
<sequence length="171" mass="18543">MRKLNTSKLLIWALLLTMFLGFDSCKKDDDNPTVATTTIEGSYKVTSLTIDPKALGLYSDLIAASKLLFNNTTCLTDITLTFKTGGDATTDSPTTCEAIGVPISTFTGVDATSKWTLVDKKLTVTKGDGTKTEYTVVSNTGGILKLQWQGTLNYPAPSTTVYTYTMELKKQ</sequence>
<keyword evidence="4" id="KW-1185">Reference proteome</keyword>
<evidence type="ECO:0000259" key="2">
    <source>
        <dbReference type="Pfam" id="PF13648"/>
    </source>
</evidence>
<evidence type="ECO:0000313" key="3">
    <source>
        <dbReference type="EMBL" id="QMW01118.1"/>
    </source>
</evidence>
<dbReference type="KEGG" id="sfol:H3H32_24525"/>
<reference evidence="3 4" key="1">
    <citation type="submission" date="2020-07" db="EMBL/GenBank/DDBJ databases">
        <title>Spirosoma foliorum sp. nov., isolated from the leaves on the Nejang mountain Korea, Republic of.</title>
        <authorList>
            <person name="Ho H."/>
            <person name="Lee Y.-J."/>
            <person name="Nurcahyanto D.-A."/>
            <person name="Kim S.-G."/>
        </authorList>
    </citation>
    <scope>NUCLEOTIDE SEQUENCE [LARGE SCALE GENOMIC DNA]</scope>
    <source>
        <strain evidence="3 4">PL0136</strain>
    </source>
</reference>
<evidence type="ECO:0000256" key="1">
    <source>
        <dbReference type="SAM" id="SignalP"/>
    </source>
</evidence>
<organism evidence="3 4">
    <name type="scientific">Spirosoma foliorum</name>
    <dbReference type="NCBI Taxonomy" id="2710596"/>
    <lineage>
        <taxon>Bacteria</taxon>
        <taxon>Pseudomonadati</taxon>
        <taxon>Bacteroidota</taxon>
        <taxon>Cytophagia</taxon>
        <taxon>Cytophagales</taxon>
        <taxon>Cytophagaceae</taxon>
        <taxon>Spirosoma</taxon>
    </lineage>
</organism>
<feature type="chain" id="PRO_5028804491" evidence="1">
    <location>
        <begin position="24"/>
        <end position="171"/>
    </location>
</feature>
<dbReference type="Proteomes" id="UP000515369">
    <property type="component" value="Chromosome"/>
</dbReference>
<keyword evidence="1" id="KW-0732">Signal</keyword>
<protein>
    <submittedName>
        <fullName evidence="3">Lipocalin family protein</fullName>
    </submittedName>
</protein>
<feature type="signal peptide" evidence="1">
    <location>
        <begin position="1"/>
        <end position="23"/>
    </location>
</feature>
<dbReference type="InterPro" id="IPR024311">
    <property type="entry name" value="Lipocalin-like"/>
</dbReference>
<dbReference type="AlphaFoldDB" id="A0A7G5GQH6"/>
<dbReference type="Pfam" id="PF13648">
    <property type="entry name" value="Lipocalin_4"/>
    <property type="match status" value="1"/>
</dbReference>
<accession>A0A7G5GQH6</accession>